<protein>
    <recommendedName>
        <fullName evidence="3">Protein kinase domain-containing protein</fullName>
    </recommendedName>
</protein>
<dbReference type="InterPro" id="IPR017441">
    <property type="entry name" value="Protein_kinase_ATP_BS"/>
</dbReference>
<dbReference type="Gene3D" id="1.10.510.10">
    <property type="entry name" value="Transferase(Phosphotransferase) domain 1"/>
    <property type="match status" value="1"/>
</dbReference>
<dbReference type="InterPro" id="IPR011009">
    <property type="entry name" value="Kinase-like_dom_sf"/>
</dbReference>
<feature type="region of interest" description="Disordered" evidence="2">
    <location>
        <begin position="1"/>
        <end position="21"/>
    </location>
</feature>
<gene>
    <name evidence="4" type="ORF">GPECTOR_38g351</name>
</gene>
<dbReference type="Proteomes" id="UP000075714">
    <property type="component" value="Unassembled WGS sequence"/>
</dbReference>
<dbReference type="InterPro" id="IPR051681">
    <property type="entry name" value="Ser/Thr_Kinases-Pseudokinases"/>
</dbReference>
<dbReference type="Gene3D" id="3.30.200.20">
    <property type="entry name" value="Phosphorylase Kinase, domain 1"/>
    <property type="match status" value="1"/>
</dbReference>
<dbReference type="EMBL" id="LSYV01000039">
    <property type="protein sequence ID" value="KXZ47114.1"/>
    <property type="molecule type" value="Genomic_DNA"/>
</dbReference>
<dbReference type="CDD" id="cd00180">
    <property type="entry name" value="PKc"/>
    <property type="match status" value="1"/>
</dbReference>
<evidence type="ECO:0000259" key="3">
    <source>
        <dbReference type="PROSITE" id="PS50011"/>
    </source>
</evidence>
<sequence>MGRCDGVDVDDATEGAPAGKPRSLQAVIQGLQAALGGGASDLQLSSVLGSGAFGVVYAGRWRSLPVAVKTLVLTDANAGPESRQRQQAVLEAAISLSMAHENVVAQGVAGGVNSGGASRRLALRLALDVARGVAHVHACRIVHGDLKPAHACNPAFPALTAKVADFGLSLPLPEDATHQSKRYQGTPARTAPEDMLATPEHAYTLLAASCFAPEPHQRPTFEAIVTQLEEILGGAEEEGAE</sequence>
<dbReference type="PANTHER" id="PTHR44329">
    <property type="entry name" value="SERINE/THREONINE-PROTEIN KINASE TNNI3K-RELATED"/>
    <property type="match status" value="1"/>
</dbReference>
<name>A0A150GBB0_GONPE</name>
<dbReference type="AlphaFoldDB" id="A0A150GBB0"/>
<dbReference type="InterPro" id="IPR000719">
    <property type="entry name" value="Prot_kinase_dom"/>
</dbReference>
<keyword evidence="1" id="KW-0067">ATP-binding</keyword>
<dbReference type="Pfam" id="PF07714">
    <property type="entry name" value="PK_Tyr_Ser-Thr"/>
    <property type="match status" value="2"/>
</dbReference>
<dbReference type="OrthoDB" id="547759at2759"/>
<dbReference type="SUPFAM" id="SSF56112">
    <property type="entry name" value="Protein kinase-like (PK-like)"/>
    <property type="match status" value="1"/>
</dbReference>
<evidence type="ECO:0000256" key="1">
    <source>
        <dbReference type="PROSITE-ProRule" id="PRU10141"/>
    </source>
</evidence>
<dbReference type="PANTHER" id="PTHR44329:SF214">
    <property type="entry name" value="PROTEIN KINASE DOMAIN-CONTAINING PROTEIN"/>
    <property type="match status" value="1"/>
</dbReference>
<dbReference type="STRING" id="33097.A0A150GBB0"/>
<dbReference type="GO" id="GO:0004674">
    <property type="term" value="F:protein serine/threonine kinase activity"/>
    <property type="evidence" value="ECO:0007669"/>
    <property type="project" value="TreeGrafter"/>
</dbReference>
<evidence type="ECO:0000313" key="4">
    <source>
        <dbReference type="EMBL" id="KXZ47114.1"/>
    </source>
</evidence>
<evidence type="ECO:0000313" key="5">
    <source>
        <dbReference type="Proteomes" id="UP000075714"/>
    </source>
</evidence>
<proteinExistence type="predicted"/>
<feature type="domain" description="Protein kinase" evidence="3">
    <location>
        <begin position="42"/>
        <end position="241"/>
    </location>
</feature>
<keyword evidence="5" id="KW-1185">Reference proteome</keyword>
<dbReference type="PROSITE" id="PS00107">
    <property type="entry name" value="PROTEIN_KINASE_ATP"/>
    <property type="match status" value="1"/>
</dbReference>
<accession>A0A150GBB0</accession>
<keyword evidence="1" id="KW-0547">Nucleotide-binding</keyword>
<dbReference type="GO" id="GO:0005524">
    <property type="term" value="F:ATP binding"/>
    <property type="evidence" value="ECO:0007669"/>
    <property type="project" value="UniProtKB-UniRule"/>
</dbReference>
<organism evidence="4 5">
    <name type="scientific">Gonium pectorale</name>
    <name type="common">Green alga</name>
    <dbReference type="NCBI Taxonomy" id="33097"/>
    <lineage>
        <taxon>Eukaryota</taxon>
        <taxon>Viridiplantae</taxon>
        <taxon>Chlorophyta</taxon>
        <taxon>core chlorophytes</taxon>
        <taxon>Chlorophyceae</taxon>
        <taxon>CS clade</taxon>
        <taxon>Chlamydomonadales</taxon>
        <taxon>Volvocaceae</taxon>
        <taxon>Gonium</taxon>
    </lineage>
</organism>
<dbReference type="PROSITE" id="PS50011">
    <property type="entry name" value="PROTEIN_KINASE_DOM"/>
    <property type="match status" value="1"/>
</dbReference>
<dbReference type="InterPro" id="IPR001245">
    <property type="entry name" value="Ser-Thr/Tyr_kinase_cat_dom"/>
</dbReference>
<feature type="binding site" evidence="1">
    <location>
        <position position="69"/>
    </location>
    <ligand>
        <name>ATP</name>
        <dbReference type="ChEBI" id="CHEBI:30616"/>
    </ligand>
</feature>
<reference evidence="5" key="1">
    <citation type="journal article" date="2016" name="Nat. Commun.">
        <title>The Gonium pectorale genome demonstrates co-option of cell cycle regulation during the evolution of multicellularity.</title>
        <authorList>
            <person name="Hanschen E.R."/>
            <person name="Marriage T.N."/>
            <person name="Ferris P.J."/>
            <person name="Hamaji T."/>
            <person name="Toyoda A."/>
            <person name="Fujiyama A."/>
            <person name="Neme R."/>
            <person name="Noguchi H."/>
            <person name="Minakuchi Y."/>
            <person name="Suzuki M."/>
            <person name="Kawai-Toyooka H."/>
            <person name="Smith D.R."/>
            <person name="Sparks H."/>
            <person name="Anderson J."/>
            <person name="Bakaric R."/>
            <person name="Luria V."/>
            <person name="Karger A."/>
            <person name="Kirschner M.W."/>
            <person name="Durand P.M."/>
            <person name="Michod R.E."/>
            <person name="Nozaki H."/>
            <person name="Olson B.J."/>
        </authorList>
    </citation>
    <scope>NUCLEOTIDE SEQUENCE [LARGE SCALE GENOMIC DNA]</scope>
    <source>
        <strain evidence="5">NIES-2863</strain>
    </source>
</reference>
<comment type="caution">
    <text evidence="4">The sequence shown here is derived from an EMBL/GenBank/DDBJ whole genome shotgun (WGS) entry which is preliminary data.</text>
</comment>
<evidence type="ECO:0000256" key="2">
    <source>
        <dbReference type="SAM" id="MobiDB-lite"/>
    </source>
</evidence>